<evidence type="ECO:0000313" key="2">
    <source>
        <dbReference type="Proteomes" id="UP000225918"/>
    </source>
</evidence>
<protein>
    <submittedName>
        <fullName evidence="1">Uncharacterized protein</fullName>
    </submittedName>
</protein>
<gene>
    <name evidence="1" type="ORF">SEA_MYRADEE_68</name>
</gene>
<dbReference type="EMBL" id="MF141539">
    <property type="protein sequence ID" value="ASR77175.1"/>
    <property type="molecule type" value="Genomic_DNA"/>
</dbReference>
<proteinExistence type="predicted"/>
<accession>A0A222Z0U4</accession>
<organism evidence="1 2">
    <name type="scientific">Mycobacterium phage MyraDee</name>
    <dbReference type="NCBI Taxonomy" id="2024303"/>
    <lineage>
        <taxon>Viruses</taxon>
        <taxon>Duplodnaviria</taxon>
        <taxon>Heunggongvirae</taxon>
        <taxon>Uroviricota</taxon>
        <taxon>Caudoviricetes</taxon>
        <taxon>Myradeevirus</taxon>
        <taxon>Myradeevirus MyraDee</taxon>
    </lineage>
</organism>
<sequence>MIAAELNGTFIDREIQFDWKFEHSRVNAKVWGYVREIHHSPDQVIVLLAGHDSMGDKTEFVLDPGSRVLDA</sequence>
<dbReference type="Proteomes" id="UP000225918">
    <property type="component" value="Segment"/>
</dbReference>
<reference evidence="2" key="1">
    <citation type="submission" date="2017-05" db="EMBL/GenBank/DDBJ databases">
        <authorList>
            <person name="Song R."/>
            <person name="Chenine A.L."/>
            <person name="Ruprecht R.M."/>
        </authorList>
    </citation>
    <scope>NUCLEOTIDE SEQUENCE [LARGE SCALE GENOMIC DNA]</scope>
</reference>
<keyword evidence="2" id="KW-1185">Reference proteome</keyword>
<name>A0A222Z0U4_9CAUD</name>
<evidence type="ECO:0000313" key="1">
    <source>
        <dbReference type="EMBL" id="ASR77175.1"/>
    </source>
</evidence>